<keyword evidence="2" id="KW-0732">Signal</keyword>
<evidence type="ECO:0000256" key="2">
    <source>
        <dbReference type="SAM" id="SignalP"/>
    </source>
</evidence>
<feature type="chain" id="PRO_5047127560" evidence="2">
    <location>
        <begin position="19"/>
        <end position="139"/>
    </location>
</feature>
<gene>
    <name evidence="3" type="ORF">P7K49_012861</name>
</gene>
<feature type="signal peptide" evidence="2">
    <location>
        <begin position="1"/>
        <end position="18"/>
    </location>
</feature>
<feature type="compositionally biased region" description="Basic and acidic residues" evidence="1">
    <location>
        <begin position="117"/>
        <end position="128"/>
    </location>
</feature>
<name>A0ABQ9VE96_SAGOE</name>
<evidence type="ECO:0000313" key="3">
    <source>
        <dbReference type="EMBL" id="KAK2107696.1"/>
    </source>
</evidence>
<organism evidence="3 4">
    <name type="scientific">Saguinus oedipus</name>
    <name type="common">Cotton-top tamarin</name>
    <name type="synonym">Oedipomidas oedipus</name>
    <dbReference type="NCBI Taxonomy" id="9490"/>
    <lineage>
        <taxon>Eukaryota</taxon>
        <taxon>Metazoa</taxon>
        <taxon>Chordata</taxon>
        <taxon>Craniata</taxon>
        <taxon>Vertebrata</taxon>
        <taxon>Euteleostomi</taxon>
        <taxon>Mammalia</taxon>
        <taxon>Eutheria</taxon>
        <taxon>Euarchontoglires</taxon>
        <taxon>Primates</taxon>
        <taxon>Haplorrhini</taxon>
        <taxon>Platyrrhini</taxon>
        <taxon>Cebidae</taxon>
        <taxon>Callitrichinae</taxon>
        <taxon>Saguinus</taxon>
    </lineage>
</organism>
<feature type="region of interest" description="Disordered" evidence="1">
    <location>
        <begin position="35"/>
        <end position="87"/>
    </location>
</feature>
<dbReference type="EMBL" id="JASSZA010000006">
    <property type="protein sequence ID" value="KAK2107696.1"/>
    <property type="molecule type" value="Genomic_DNA"/>
</dbReference>
<sequence length="139" mass="14496">MAAVLVFVLKQFLIGSGPRDTFHVPREVEAQEQVFAPPGPAQPASTWSSGQAVRGTPKASTAGSGPQDVEPGMRCGVPASEALQPVPGTSVAGTLVRTLSYVTPWVWAAGVSRKAPGRREAATDEEGRGGSGDRLSQWE</sequence>
<reference evidence="3 4" key="1">
    <citation type="submission" date="2023-05" db="EMBL/GenBank/DDBJ databases">
        <title>B98-5 Cell Line De Novo Hybrid Assembly: An Optical Mapping Approach.</title>
        <authorList>
            <person name="Kananen K."/>
            <person name="Auerbach J.A."/>
            <person name="Kautto E."/>
            <person name="Blachly J.S."/>
        </authorList>
    </citation>
    <scope>NUCLEOTIDE SEQUENCE [LARGE SCALE GENOMIC DNA]</scope>
    <source>
        <strain evidence="3">B95-8</strain>
        <tissue evidence="3">Cell line</tissue>
    </source>
</reference>
<accession>A0ABQ9VE96</accession>
<comment type="caution">
    <text evidence="3">The sequence shown here is derived from an EMBL/GenBank/DDBJ whole genome shotgun (WGS) entry which is preliminary data.</text>
</comment>
<dbReference type="Proteomes" id="UP001266305">
    <property type="component" value="Unassembled WGS sequence"/>
</dbReference>
<evidence type="ECO:0000313" key="4">
    <source>
        <dbReference type="Proteomes" id="UP001266305"/>
    </source>
</evidence>
<keyword evidence="4" id="KW-1185">Reference proteome</keyword>
<feature type="region of interest" description="Disordered" evidence="1">
    <location>
        <begin position="112"/>
        <end position="139"/>
    </location>
</feature>
<proteinExistence type="predicted"/>
<evidence type="ECO:0000256" key="1">
    <source>
        <dbReference type="SAM" id="MobiDB-lite"/>
    </source>
</evidence>
<protein>
    <submittedName>
        <fullName evidence="3">Uncharacterized protein</fullName>
    </submittedName>
</protein>